<feature type="domain" description="Acyltransferase 3" evidence="3">
    <location>
        <begin position="51"/>
        <end position="383"/>
    </location>
</feature>
<feature type="compositionally biased region" description="Basic and acidic residues" evidence="1">
    <location>
        <begin position="29"/>
        <end position="41"/>
    </location>
</feature>
<feature type="transmembrane region" description="Helical" evidence="2">
    <location>
        <begin position="273"/>
        <end position="292"/>
    </location>
</feature>
<dbReference type="InterPro" id="IPR002656">
    <property type="entry name" value="Acyl_transf_3_dom"/>
</dbReference>
<dbReference type="Proteomes" id="UP000317043">
    <property type="component" value="Unassembled WGS sequence"/>
</dbReference>
<evidence type="ECO:0000313" key="5">
    <source>
        <dbReference type="EMBL" id="TQL78018.1"/>
    </source>
</evidence>
<name>A0A543AZL4_9ACTN</name>
<evidence type="ECO:0000259" key="3">
    <source>
        <dbReference type="Pfam" id="PF01757"/>
    </source>
</evidence>
<dbReference type="InParanoid" id="A0A543AZL4"/>
<dbReference type="InterPro" id="IPR043968">
    <property type="entry name" value="SGNH"/>
</dbReference>
<dbReference type="InterPro" id="IPR050879">
    <property type="entry name" value="Acyltransferase_3"/>
</dbReference>
<dbReference type="GO" id="GO:0016020">
    <property type="term" value="C:membrane"/>
    <property type="evidence" value="ECO:0007669"/>
    <property type="project" value="TreeGrafter"/>
</dbReference>
<comment type="caution">
    <text evidence="5">The sequence shown here is derived from an EMBL/GenBank/DDBJ whole genome shotgun (WGS) entry which is preliminary data.</text>
</comment>
<feature type="transmembrane region" description="Helical" evidence="2">
    <location>
        <begin position="365"/>
        <end position="383"/>
    </location>
</feature>
<proteinExistence type="predicted"/>
<keyword evidence="2" id="KW-0472">Membrane</keyword>
<feature type="transmembrane region" description="Helical" evidence="2">
    <location>
        <begin position="340"/>
        <end position="359"/>
    </location>
</feature>
<evidence type="ECO:0000256" key="2">
    <source>
        <dbReference type="SAM" id="Phobius"/>
    </source>
</evidence>
<keyword evidence="6" id="KW-1185">Reference proteome</keyword>
<reference evidence="5 6" key="1">
    <citation type="submission" date="2019-06" db="EMBL/GenBank/DDBJ databases">
        <title>Sequencing the genomes of 1000 actinobacteria strains.</title>
        <authorList>
            <person name="Klenk H.-P."/>
        </authorList>
    </citation>
    <scope>NUCLEOTIDE SEQUENCE [LARGE SCALE GENOMIC DNA]</scope>
    <source>
        <strain evidence="5 6">DSM 45928</strain>
    </source>
</reference>
<organism evidence="5 6">
    <name type="scientific">Stackebrandtia endophytica</name>
    <dbReference type="NCBI Taxonomy" id="1496996"/>
    <lineage>
        <taxon>Bacteria</taxon>
        <taxon>Bacillati</taxon>
        <taxon>Actinomycetota</taxon>
        <taxon>Actinomycetes</taxon>
        <taxon>Glycomycetales</taxon>
        <taxon>Glycomycetaceae</taxon>
        <taxon>Stackebrandtia</taxon>
    </lineage>
</organism>
<sequence length="726" mass="78804">MLCLQGITVHRPPTHSDVLTLSTSTTPPAEKKPHREPTAHERTRRTSFRPDIEGLRAIAVLLVVLGHAGVPFLTGGYVGVDVFFVISGFLITSLLLRELADTGSISIRRFYARRAVRLLPASAVVIVATVAAAWFWLPPTRFTSILTDAVASGFYAINYRLAVLGTDYLASDDEPSPLQHFWSLAVEEQYYIVWPLLLLSIAVMWRHRRGSMTGPVTVALVAVAGSSFYLSVVQTSASAPWAYFGIHTRAWELALGALLAVFAAQATRIPRVLAGPLGGVGVALIFGAAVLFDGATVFPGYLALLPVSGTVLVIAAGCADRGSVVHSLLGVKPMQWIGKLSYGWYLWHWPVLMIGPYALGVEASVPVNLGLVLLGLAISLASYRLIENPVRHRRSLTSKPWRGIGLGFALSSMVVVVSLLAGLVAPSTTGTGEETEIAVDELTQEDLTDALTAAAGVRNVPVNLTPSLDEVGADLPRTYPDRCHLDFDEVSTEASCRYGDPDADQTMVLFGDSHAAHWFPALESIATDQGWELVNLTKSACPASDVVTYSSLFKRDYDECEQWRDESLELMQDIEPDMVVMATSDASSPAEEENADQVWVDGFVDSFRTVADDDTELFYLADTPNFEEKVPDCVAANLDGVSRCTADQADVVLQPDRRDMVTEALDAEDVTVVDPLPWFCAADTCPVVLGNVLMYRDSHHMTSTYSEFISPLLSKALQITDDRDPA</sequence>
<protein>
    <submittedName>
        <fullName evidence="5">Peptidoglycan/LPS O-acetylase OafA/YrhL</fullName>
    </submittedName>
</protein>
<feature type="transmembrane region" description="Helical" evidence="2">
    <location>
        <begin position="116"/>
        <end position="137"/>
    </location>
</feature>
<dbReference type="AlphaFoldDB" id="A0A543AZL4"/>
<dbReference type="GO" id="GO:0009103">
    <property type="term" value="P:lipopolysaccharide biosynthetic process"/>
    <property type="evidence" value="ECO:0007669"/>
    <property type="project" value="TreeGrafter"/>
</dbReference>
<dbReference type="Pfam" id="PF01757">
    <property type="entry name" value="Acyl_transf_3"/>
    <property type="match status" value="1"/>
</dbReference>
<feature type="transmembrane region" description="Helical" evidence="2">
    <location>
        <begin position="404"/>
        <end position="425"/>
    </location>
</feature>
<feature type="transmembrane region" description="Helical" evidence="2">
    <location>
        <begin position="250"/>
        <end position="266"/>
    </location>
</feature>
<accession>A0A543AZL4</accession>
<keyword evidence="2" id="KW-1133">Transmembrane helix</keyword>
<dbReference type="PANTHER" id="PTHR23028">
    <property type="entry name" value="ACETYLTRANSFERASE"/>
    <property type="match status" value="1"/>
</dbReference>
<dbReference type="PANTHER" id="PTHR23028:SF53">
    <property type="entry name" value="ACYL_TRANSF_3 DOMAIN-CONTAINING PROTEIN"/>
    <property type="match status" value="1"/>
</dbReference>
<gene>
    <name evidence="5" type="ORF">FB566_3593</name>
</gene>
<feature type="transmembrane region" description="Helical" evidence="2">
    <location>
        <begin position="298"/>
        <end position="319"/>
    </location>
</feature>
<dbReference type="GO" id="GO:0016747">
    <property type="term" value="F:acyltransferase activity, transferring groups other than amino-acyl groups"/>
    <property type="evidence" value="ECO:0007669"/>
    <property type="project" value="InterPro"/>
</dbReference>
<keyword evidence="2" id="KW-0812">Transmembrane</keyword>
<evidence type="ECO:0000259" key="4">
    <source>
        <dbReference type="Pfam" id="PF19040"/>
    </source>
</evidence>
<feature type="transmembrane region" description="Helical" evidence="2">
    <location>
        <begin position="189"/>
        <end position="205"/>
    </location>
</feature>
<feature type="transmembrane region" description="Helical" evidence="2">
    <location>
        <begin position="212"/>
        <end position="230"/>
    </location>
</feature>
<dbReference type="EMBL" id="VFOW01000001">
    <property type="protein sequence ID" value="TQL78018.1"/>
    <property type="molecule type" value="Genomic_DNA"/>
</dbReference>
<feature type="transmembrane region" description="Helical" evidence="2">
    <location>
        <begin position="54"/>
        <end position="70"/>
    </location>
</feature>
<feature type="region of interest" description="Disordered" evidence="1">
    <location>
        <begin position="14"/>
        <end position="46"/>
    </location>
</feature>
<evidence type="ECO:0000313" key="6">
    <source>
        <dbReference type="Proteomes" id="UP000317043"/>
    </source>
</evidence>
<dbReference type="Pfam" id="PF19040">
    <property type="entry name" value="SGNH"/>
    <property type="match status" value="1"/>
</dbReference>
<feature type="transmembrane region" description="Helical" evidence="2">
    <location>
        <begin position="76"/>
        <end position="96"/>
    </location>
</feature>
<feature type="compositionally biased region" description="Polar residues" evidence="1">
    <location>
        <begin position="17"/>
        <end position="27"/>
    </location>
</feature>
<evidence type="ECO:0000256" key="1">
    <source>
        <dbReference type="SAM" id="MobiDB-lite"/>
    </source>
</evidence>
<feature type="domain" description="SGNH" evidence="4">
    <location>
        <begin position="482"/>
        <end position="714"/>
    </location>
</feature>